<evidence type="ECO:0000256" key="2">
    <source>
        <dbReference type="ARBA" id="ARBA00022485"/>
    </source>
</evidence>
<feature type="domain" description="Radical SAM core" evidence="7">
    <location>
        <begin position="31"/>
        <end position="243"/>
    </location>
</feature>
<dbReference type="InterPro" id="IPR013785">
    <property type="entry name" value="Aldolase_TIM"/>
</dbReference>
<keyword evidence="6" id="KW-0411">Iron-sulfur</keyword>
<accession>A0ABT5C0T4</accession>
<dbReference type="SFLD" id="SFLDG01067">
    <property type="entry name" value="SPASM/twitch_domain_containing"/>
    <property type="match status" value="1"/>
</dbReference>
<keyword evidence="5" id="KW-0408">Iron</keyword>
<keyword evidence="3" id="KW-0949">S-adenosyl-L-methionine</keyword>
<dbReference type="Proteomes" id="UP001217485">
    <property type="component" value="Unassembled WGS sequence"/>
</dbReference>
<evidence type="ECO:0000256" key="1">
    <source>
        <dbReference type="ARBA" id="ARBA00001966"/>
    </source>
</evidence>
<comment type="caution">
    <text evidence="8">The sequence shown here is derived from an EMBL/GenBank/DDBJ whole genome shotgun (WGS) entry which is preliminary data.</text>
</comment>
<sequence length="362" mass="40652">MTSGGEFLNMPSVHRSPRYLGSLVRAKLAREARPIWVDVCVTNRCHLSCEYCYGDYHHRQDDIGQLKVEQLCAIVDEAAALGTAVLTLTGGEPMLHKSIGRIIERAVSRGISVGMVTSGFRVKERVDELANLSSIVVSVDGPEPINDLNRGQGTFAVAMTALEACQARGIPRIVKAVLNRRNKDQVPWLLDLAGRFGARLEVVMSYAPQSDRQLRVHGDNSLDAGERQALADALLEQKRRGAPMVFRERVWENMARWWQHHDADRVTREERRERFPYLPCSAGRYYAFIDGDGRMYPCNQRLADFPARSVLEVGVRAAWEHLRDHGCFACAAPWLNQQHLVSSEKLLARSLGRDLLARVARA</sequence>
<gene>
    <name evidence="8" type="ORF">POL72_13740</name>
</gene>
<evidence type="ECO:0000313" key="8">
    <source>
        <dbReference type="EMBL" id="MDC0678802.1"/>
    </source>
</evidence>
<dbReference type="Pfam" id="PF04055">
    <property type="entry name" value="Radical_SAM"/>
    <property type="match status" value="1"/>
</dbReference>
<dbReference type="PROSITE" id="PS51918">
    <property type="entry name" value="RADICAL_SAM"/>
    <property type="match status" value="1"/>
</dbReference>
<proteinExistence type="predicted"/>
<evidence type="ECO:0000256" key="4">
    <source>
        <dbReference type="ARBA" id="ARBA00022723"/>
    </source>
</evidence>
<dbReference type="InterPro" id="IPR050377">
    <property type="entry name" value="Radical_SAM_PqqE_MftC-like"/>
</dbReference>
<comment type="cofactor">
    <cofactor evidence="1">
        <name>[4Fe-4S] cluster</name>
        <dbReference type="ChEBI" id="CHEBI:49883"/>
    </cofactor>
</comment>
<dbReference type="PIRSF" id="PIRSF037420">
    <property type="entry name" value="PQQ_syn_pqqE"/>
    <property type="match status" value="1"/>
</dbReference>
<dbReference type="InterPro" id="IPR058240">
    <property type="entry name" value="rSAM_sf"/>
</dbReference>
<dbReference type="InterPro" id="IPR017200">
    <property type="entry name" value="PqqE-like"/>
</dbReference>
<keyword evidence="2" id="KW-0004">4Fe-4S</keyword>
<name>A0ABT5C0T4_9BACT</name>
<dbReference type="InterPro" id="IPR007197">
    <property type="entry name" value="rSAM"/>
</dbReference>
<protein>
    <submittedName>
        <fullName evidence="8">Radical SAM protein</fullName>
    </submittedName>
</protein>
<evidence type="ECO:0000313" key="9">
    <source>
        <dbReference type="Proteomes" id="UP001217485"/>
    </source>
</evidence>
<dbReference type="PANTHER" id="PTHR11228:SF7">
    <property type="entry name" value="PQQA PEPTIDE CYCLASE"/>
    <property type="match status" value="1"/>
</dbReference>
<evidence type="ECO:0000256" key="3">
    <source>
        <dbReference type="ARBA" id="ARBA00022691"/>
    </source>
</evidence>
<dbReference type="RefSeq" id="WP_272095643.1">
    <property type="nucleotide sequence ID" value="NZ_JAQNDK010000001.1"/>
</dbReference>
<organism evidence="8 9">
    <name type="scientific">Sorangium atrum</name>
    <dbReference type="NCBI Taxonomy" id="2995308"/>
    <lineage>
        <taxon>Bacteria</taxon>
        <taxon>Pseudomonadati</taxon>
        <taxon>Myxococcota</taxon>
        <taxon>Polyangia</taxon>
        <taxon>Polyangiales</taxon>
        <taxon>Polyangiaceae</taxon>
        <taxon>Sorangium</taxon>
    </lineage>
</organism>
<reference evidence="8 9" key="1">
    <citation type="submission" date="2023-01" db="EMBL/GenBank/DDBJ databases">
        <title>Minimal conservation of predation-associated metabolite biosynthetic gene clusters underscores biosynthetic potential of Myxococcota including descriptions for ten novel species: Archangium lansinium sp. nov., Myxococcus landrumus sp. nov., Nannocystis bai.</title>
        <authorList>
            <person name="Ahearne A."/>
            <person name="Stevens C."/>
            <person name="Dowd S."/>
        </authorList>
    </citation>
    <scope>NUCLEOTIDE SEQUENCE [LARGE SCALE GENOMIC DNA]</scope>
    <source>
        <strain evidence="8 9">WIWO2</strain>
    </source>
</reference>
<evidence type="ECO:0000256" key="6">
    <source>
        <dbReference type="ARBA" id="ARBA00023014"/>
    </source>
</evidence>
<dbReference type="EMBL" id="JAQNDK010000001">
    <property type="protein sequence ID" value="MDC0678802.1"/>
    <property type="molecule type" value="Genomic_DNA"/>
</dbReference>
<dbReference type="PANTHER" id="PTHR11228">
    <property type="entry name" value="RADICAL SAM DOMAIN PROTEIN"/>
    <property type="match status" value="1"/>
</dbReference>
<dbReference type="SUPFAM" id="SSF102114">
    <property type="entry name" value="Radical SAM enzymes"/>
    <property type="match status" value="1"/>
</dbReference>
<dbReference type="CDD" id="cd01335">
    <property type="entry name" value="Radical_SAM"/>
    <property type="match status" value="1"/>
</dbReference>
<dbReference type="Gene3D" id="3.20.20.70">
    <property type="entry name" value="Aldolase class I"/>
    <property type="match status" value="1"/>
</dbReference>
<dbReference type="SFLD" id="SFLDS00029">
    <property type="entry name" value="Radical_SAM"/>
    <property type="match status" value="1"/>
</dbReference>
<evidence type="ECO:0000256" key="5">
    <source>
        <dbReference type="ARBA" id="ARBA00023004"/>
    </source>
</evidence>
<keyword evidence="9" id="KW-1185">Reference proteome</keyword>
<keyword evidence="4" id="KW-0479">Metal-binding</keyword>
<evidence type="ECO:0000259" key="7">
    <source>
        <dbReference type="PROSITE" id="PS51918"/>
    </source>
</evidence>